<dbReference type="RefSeq" id="WP_151699778.1">
    <property type="nucleotide sequence ID" value="NZ_CP031223.1"/>
</dbReference>
<feature type="transmembrane region" description="Helical" evidence="6">
    <location>
        <begin position="322"/>
        <end position="346"/>
    </location>
</feature>
<comment type="subcellular location">
    <subcellularLocation>
        <location evidence="1">Membrane</location>
        <topology evidence="1">Multi-pass membrane protein</topology>
    </subcellularLocation>
</comment>
<dbReference type="AlphaFoldDB" id="A0A5J6SN27"/>
<keyword evidence="7" id="KW-0732">Signal</keyword>
<dbReference type="InterPro" id="IPR004923">
    <property type="entry name" value="FTR1/Fip1/EfeU"/>
</dbReference>
<dbReference type="PANTHER" id="PTHR31632">
    <property type="entry name" value="IRON TRANSPORTER FTH1"/>
    <property type="match status" value="1"/>
</dbReference>
<evidence type="ECO:0000256" key="2">
    <source>
        <dbReference type="ARBA" id="ARBA00008333"/>
    </source>
</evidence>
<name>A0A5J6SN27_9BACI</name>
<evidence type="ECO:0000256" key="3">
    <source>
        <dbReference type="ARBA" id="ARBA00022692"/>
    </source>
</evidence>
<dbReference type="PANTHER" id="PTHR31632:SF2">
    <property type="entry name" value="PLASMA MEMBRANE IRON PERMEASE"/>
    <property type="match status" value="1"/>
</dbReference>
<evidence type="ECO:0000256" key="6">
    <source>
        <dbReference type="SAM" id="Phobius"/>
    </source>
</evidence>
<feature type="transmembrane region" description="Helical" evidence="6">
    <location>
        <begin position="545"/>
        <end position="569"/>
    </location>
</feature>
<feature type="transmembrane region" description="Helical" evidence="6">
    <location>
        <begin position="358"/>
        <end position="381"/>
    </location>
</feature>
<organism evidence="8 9">
    <name type="scientific">Psychrobacillus glaciei</name>
    <dbReference type="NCBI Taxonomy" id="2283160"/>
    <lineage>
        <taxon>Bacteria</taxon>
        <taxon>Bacillati</taxon>
        <taxon>Bacillota</taxon>
        <taxon>Bacilli</taxon>
        <taxon>Bacillales</taxon>
        <taxon>Bacillaceae</taxon>
        <taxon>Psychrobacillus</taxon>
    </lineage>
</organism>
<proteinExistence type="inferred from homology"/>
<dbReference type="Pfam" id="PF03239">
    <property type="entry name" value="FTR1"/>
    <property type="match status" value="1"/>
</dbReference>
<gene>
    <name evidence="8" type="ORF">PB01_08355</name>
</gene>
<dbReference type="Proteomes" id="UP000325517">
    <property type="component" value="Chromosome"/>
</dbReference>
<evidence type="ECO:0000256" key="5">
    <source>
        <dbReference type="ARBA" id="ARBA00023136"/>
    </source>
</evidence>
<comment type="similarity">
    <text evidence="2">Belongs to the oxidase-dependent Fe transporter (OFeT) (TC 9.A.10.1) family.</text>
</comment>
<keyword evidence="4 6" id="KW-1133">Transmembrane helix</keyword>
<evidence type="ECO:0000313" key="9">
    <source>
        <dbReference type="Proteomes" id="UP000325517"/>
    </source>
</evidence>
<feature type="transmembrane region" description="Helical" evidence="6">
    <location>
        <begin position="393"/>
        <end position="412"/>
    </location>
</feature>
<keyword evidence="9" id="KW-1185">Reference proteome</keyword>
<feature type="transmembrane region" description="Helical" evidence="6">
    <location>
        <begin position="432"/>
        <end position="450"/>
    </location>
</feature>
<dbReference type="GO" id="GO:0015093">
    <property type="term" value="F:ferrous iron transmembrane transporter activity"/>
    <property type="evidence" value="ECO:0007669"/>
    <property type="project" value="TreeGrafter"/>
</dbReference>
<keyword evidence="5 6" id="KW-0472">Membrane</keyword>
<feature type="transmembrane region" description="Helical" evidence="6">
    <location>
        <begin position="470"/>
        <end position="490"/>
    </location>
</feature>
<accession>A0A5J6SN27</accession>
<evidence type="ECO:0000256" key="1">
    <source>
        <dbReference type="ARBA" id="ARBA00004141"/>
    </source>
</evidence>
<dbReference type="GO" id="GO:0033573">
    <property type="term" value="C:high-affinity iron permease complex"/>
    <property type="evidence" value="ECO:0007669"/>
    <property type="project" value="InterPro"/>
</dbReference>
<reference evidence="8 9" key="1">
    <citation type="submission" date="2018-07" db="EMBL/GenBank/DDBJ databases">
        <title>Complete genome sequence of Psychrobacillus sp. PB01, isolated from iceberg, and comparative genome analysis of Psychrobacillus strains.</title>
        <authorList>
            <person name="Lee P.C."/>
        </authorList>
    </citation>
    <scope>NUCLEOTIDE SEQUENCE [LARGE SCALE GENOMIC DNA]</scope>
    <source>
        <strain evidence="8 9">PB01</strain>
    </source>
</reference>
<dbReference type="OrthoDB" id="8215804at2"/>
<feature type="signal peptide" evidence="7">
    <location>
        <begin position="1"/>
        <end position="29"/>
    </location>
</feature>
<keyword evidence="3 6" id="KW-0812">Transmembrane</keyword>
<feature type="transmembrane region" description="Helical" evidence="6">
    <location>
        <begin position="502"/>
        <end position="525"/>
    </location>
</feature>
<evidence type="ECO:0000256" key="4">
    <source>
        <dbReference type="ARBA" id="ARBA00022989"/>
    </source>
</evidence>
<dbReference type="EMBL" id="CP031223">
    <property type="protein sequence ID" value="QFF98843.1"/>
    <property type="molecule type" value="Genomic_DNA"/>
</dbReference>
<dbReference type="KEGG" id="psyo:PB01_08355"/>
<protein>
    <submittedName>
        <fullName evidence="8">Transporter</fullName>
    </submittedName>
</protein>
<evidence type="ECO:0000313" key="8">
    <source>
        <dbReference type="EMBL" id="QFF98843.1"/>
    </source>
</evidence>
<feature type="chain" id="PRO_5023904642" evidence="7">
    <location>
        <begin position="30"/>
        <end position="572"/>
    </location>
</feature>
<evidence type="ECO:0000256" key="7">
    <source>
        <dbReference type="SAM" id="SignalP"/>
    </source>
</evidence>
<sequence>MNHFLKHKISIVLCVVCILFVVRSVPAQATTTVGELYITISDAIMESKNEDITKAKDALKSFEKQWKEMNVPDSEAVKQINDAYTRAFKSKNADERLANLQQLAKGLAALEKEQNPVDEKMERTNFGTKIQPAIDKMNDIIVTNDKDAILLGYSKFLASWKKNERPVRELDIASYGKIETQVAFMRITLAEDKLDVNQLQGQFNALIKAINDFVANKEVKGTIGNYSLGTLIGLLKESKYQINEGSFDEAANELVKFIEIWPNVEGDIRTKNAGLYTKIESNIPLLVSDLSKDSVDKQKVTNSINSFIQEIELMQTTSDYTYWDSALILLREGLEALLIIIALLAFLKKANQGNQKKWIYLGAFAGLVVSAIAAIILSSILQSVSAGTSRELMEGYVGLGAAVLMIGVGVWLHNKSSITAWNKYIQTQMNHAISTSSILSMAFVSFLSVFREGAETIIFYAGIAPKMSTLELSIGILIALVILVVFAVVLMKVSGKIPIHRFFIVATILIYILAFKIIGVSVHTLQLRSVIPMTTVDHLSVISSIGFYPTWETVIPQILLIGVVVWNFLRKK</sequence>